<dbReference type="HOGENOM" id="CLU_031812_1_1_1"/>
<dbReference type="InterPro" id="IPR017439">
    <property type="entry name" value="Amidohydrolase"/>
</dbReference>
<dbReference type="SUPFAM" id="SSF53187">
    <property type="entry name" value="Zn-dependent exopeptidases"/>
    <property type="match status" value="1"/>
</dbReference>
<dbReference type="InterPro" id="IPR002933">
    <property type="entry name" value="Peptidase_M20"/>
</dbReference>
<dbReference type="STRING" id="946122.A0A0C2X4X4"/>
<dbReference type="InterPro" id="IPR052030">
    <property type="entry name" value="Peptidase_M20/M20A_hydrolases"/>
</dbReference>
<dbReference type="InParanoid" id="A0A0C2X4X4"/>
<comment type="similarity">
    <text evidence="1">Belongs to the peptidase M20A family.</text>
</comment>
<dbReference type="PANTHER" id="PTHR30575:SF0">
    <property type="entry name" value="XAA-ARG DIPEPTIDASE"/>
    <property type="match status" value="1"/>
</dbReference>
<dbReference type="PANTHER" id="PTHR30575">
    <property type="entry name" value="PEPTIDASE M20"/>
    <property type="match status" value="1"/>
</dbReference>
<dbReference type="EMBL" id="KN818226">
    <property type="protein sequence ID" value="KIL69322.1"/>
    <property type="molecule type" value="Genomic_DNA"/>
</dbReference>
<keyword evidence="4" id="KW-1185">Reference proteome</keyword>
<dbReference type="AlphaFoldDB" id="A0A0C2X4X4"/>
<dbReference type="InterPro" id="IPR011650">
    <property type="entry name" value="Peptidase_M20_dimer"/>
</dbReference>
<organism evidence="3 4">
    <name type="scientific">Amanita muscaria (strain Koide BX008)</name>
    <dbReference type="NCBI Taxonomy" id="946122"/>
    <lineage>
        <taxon>Eukaryota</taxon>
        <taxon>Fungi</taxon>
        <taxon>Dikarya</taxon>
        <taxon>Basidiomycota</taxon>
        <taxon>Agaricomycotina</taxon>
        <taxon>Agaricomycetes</taxon>
        <taxon>Agaricomycetidae</taxon>
        <taxon>Agaricales</taxon>
        <taxon>Pluteineae</taxon>
        <taxon>Amanitaceae</taxon>
        <taxon>Amanita</taxon>
    </lineage>
</organism>
<evidence type="ECO:0000313" key="4">
    <source>
        <dbReference type="Proteomes" id="UP000054549"/>
    </source>
</evidence>
<dbReference type="GO" id="GO:0016805">
    <property type="term" value="F:dipeptidase activity"/>
    <property type="evidence" value="ECO:0007669"/>
    <property type="project" value="TreeGrafter"/>
</dbReference>
<evidence type="ECO:0000313" key="3">
    <source>
        <dbReference type="EMBL" id="KIL69322.1"/>
    </source>
</evidence>
<dbReference type="FunFam" id="3.30.70.360:FF:000004">
    <property type="entry name" value="Peptidase M20 domain-containing protein 2"/>
    <property type="match status" value="1"/>
</dbReference>
<gene>
    <name evidence="3" type="ORF">M378DRAFT_1054442</name>
</gene>
<reference evidence="3 4" key="1">
    <citation type="submission" date="2014-04" db="EMBL/GenBank/DDBJ databases">
        <title>Evolutionary Origins and Diversification of the Mycorrhizal Mutualists.</title>
        <authorList>
            <consortium name="DOE Joint Genome Institute"/>
            <consortium name="Mycorrhizal Genomics Consortium"/>
            <person name="Kohler A."/>
            <person name="Kuo A."/>
            <person name="Nagy L.G."/>
            <person name="Floudas D."/>
            <person name="Copeland A."/>
            <person name="Barry K.W."/>
            <person name="Cichocki N."/>
            <person name="Veneault-Fourrey C."/>
            <person name="LaButti K."/>
            <person name="Lindquist E.A."/>
            <person name="Lipzen A."/>
            <person name="Lundell T."/>
            <person name="Morin E."/>
            <person name="Murat C."/>
            <person name="Riley R."/>
            <person name="Ohm R."/>
            <person name="Sun H."/>
            <person name="Tunlid A."/>
            <person name="Henrissat B."/>
            <person name="Grigoriev I.V."/>
            <person name="Hibbett D.S."/>
            <person name="Martin F."/>
        </authorList>
    </citation>
    <scope>NUCLEOTIDE SEQUENCE [LARGE SCALE GENOMIC DNA]</scope>
    <source>
        <strain evidence="3 4">Koide BX008</strain>
    </source>
</reference>
<name>A0A0C2X4X4_AMAMK</name>
<dbReference type="Gene3D" id="3.30.70.360">
    <property type="match status" value="1"/>
</dbReference>
<dbReference type="Gene3D" id="3.40.630.10">
    <property type="entry name" value="Zn peptidases"/>
    <property type="match status" value="1"/>
</dbReference>
<dbReference type="NCBIfam" id="TIGR01891">
    <property type="entry name" value="amidohydrolases"/>
    <property type="match status" value="1"/>
</dbReference>
<dbReference type="SUPFAM" id="SSF55031">
    <property type="entry name" value="Bacterial exopeptidase dimerisation domain"/>
    <property type="match status" value="1"/>
</dbReference>
<dbReference type="CDD" id="cd05672">
    <property type="entry name" value="M20_ACY1L2-like"/>
    <property type="match status" value="1"/>
</dbReference>
<protein>
    <recommendedName>
        <fullName evidence="2">Peptidase M20 dimerisation domain-containing protein</fullName>
    </recommendedName>
</protein>
<sequence length="489" mass="53135">MSGFVEQTGCFGGLFRKARRTRYPTHDTASTQKSGDISAVDTRVHHDEKCCYFNLTCDYSSCQESERWHLLEDPPSPTCSKAESDTEVPDQGILELVENTLNQLSPELRDISMKIHANPELMFEEKYAHDLLTDYISRQGFKVTKHYLGLATAWRAEYQHGKGGRVVGINSEMDALAGMGHACGHNLIAISGVAVAIAVKATMEACNIPGKVILLGTPAEESGGGKVTLIKRGGYKEMDVCLMCHPAPGRPHSISVASTLAMQQIEVEFFGRTAHAGAAPWEGTNALDAAFIAYSSISVLRQQMKPDCRVHGIVLGRNWSANVIPDYSKMIWIARAPTFADLAPLVERVKNCLHASALATSCKVDLNVGPAYYELNQNEVLGQAFVDILRDRYGMPQTNVASSASTDFGNVTFEIPALHPVYAIPTEPQGGNHTPAFAKAAATLEAHRATMTVSNGLALTALRVLSDPLFFHQVKAAFSKSQLANNRVS</sequence>
<dbReference type="Pfam" id="PF01546">
    <property type="entry name" value="Peptidase_M20"/>
    <property type="match status" value="1"/>
</dbReference>
<dbReference type="Pfam" id="PF07687">
    <property type="entry name" value="M20_dimer"/>
    <property type="match status" value="1"/>
</dbReference>
<evidence type="ECO:0000259" key="2">
    <source>
        <dbReference type="Pfam" id="PF07687"/>
    </source>
</evidence>
<proteinExistence type="inferred from homology"/>
<feature type="domain" description="Peptidase M20 dimerisation" evidence="2">
    <location>
        <begin position="265"/>
        <end position="355"/>
    </location>
</feature>
<evidence type="ECO:0000256" key="1">
    <source>
        <dbReference type="ARBA" id="ARBA00006247"/>
    </source>
</evidence>
<dbReference type="Proteomes" id="UP000054549">
    <property type="component" value="Unassembled WGS sequence"/>
</dbReference>
<dbReference type="InterPro" id="IPR036264">
    <property type="entry name" value="Bact_exopeptidase_dim_dom"/>
</dbReference>
<accession>A0A0C2X4X4</accession>
<dbReference type="OrthoDB" id="6119954at2759"/>